<reference evidence="2 3" key="1">
    <citation type="journal article" date="2014" name="Genome Announc.">
        <title>Draft Genome Sequences of Three Alkaliphilic Bacillus Strains, Bacillus wakoensis JCM 9140T, Bacillus akibai JCM 9157T, and Bacillus hemicellulosilyticus JCM 9152T.</title>
        <authorList>
            <person name="Yuki M."/>
            <person name="Oshima K."/>
            <person name="Suda W."/>
            <person name="Oshida Y."/>
            <person name="Kitamura K."/>
            <person name="Iida T."/>
            <person name="Hattori M."/>
            <person name="Ohkuma M."/>
        </authorList>
    </citation>
    <scope>NUCLEOTIDE SEQUENCE [LARGE SCALE GENOMIC DNA]</scope>
    <source>
        <strain evidence="2 3">JCM 9157</strain>
    </source>
</reference>
<keyword evidence="1" id="KW-0812">Transmembrane</keyword>
<dbReference type="STRING" id="1236973.JCM9157_4432"/>
<dbReference type="Proteomes" id="UP000018896">
    <property type="component" value="Unassembled WGS sequence"/>
</dbReference>
<protein>
    <recommendedName>
        <fullName evidence="4">PRK06770 family protein</fullName>
    </recommendedName>
</protein>
<dbReference type="InterPro" id="IPR046208">
    <property type="entry name" value="DUF6241"/>
</dbReference>
<accession>W4QYF6</accession>
<evidence type="ECO:0008006" key="4">
    <source>
        <dbReference type="Google" id="ProtNLM"/>
    </source>
</evidence>
<comment type="caution">
    <text evidence="2">The sequence shown here is derived from an EMBL/GenBank/DDBJ whole genome shotgun (WGS) entry which is preliminary data.</text>
</comment>
<keyword evidence="3" id="KW-1185">Reference proteome</keyword>
<dbReference type="AlphaFoldDB" id="W4QYF6"/>
<evidence type="ECO:0000313" key="2">
    <source>
        <dbReference type="EMBL" id="GAE37175.1"/>
    </source>
</evidence>
<feature type="transmembrane region" description="Helical" evidence="1">
    <location>
        <begin position="6"/>
        <end position="25"/>
    </location>
</feature>
<dbReference type="RefSeq" id="WP_052013285.1">
    <property type="nucleotide sequence ID" value="NZ_BAUV01000057.1"/>
</dbReference>
<sequence length="182" mass="21211">MKKSMVITIIAVVAIATGIYIYNILHNEEGSIEIVEEGESVKEIEYELEADHVLVENLPSPEDEFSMTMNEEEVLYVIHAMSHQKVRAKVKWSFILMTPERVDRMVEIVEANDYKYRERYLDILYRWQEGDFSQADKDHNYVWHLQRGTVGKAKGLLSPQEELEFIQSRTAGSEISEEEDTH</sequence>
<gene>
    <name evidence="2" type="ORF">JCM9157_4432</name>
</gene>
<dbReference type="Pfam" id="PF19754">
    <property type="entry name" value="DUF6241"/>
    <property type="match status" value="1"/>
</dbReference>
<dbReference type="OrthoDB" id="1932566at2"/>
<keyword evidence="1" id="KW-1133">Transmembrane helix</keyword>
<dbReference type="eggNOG" id="ENOG5032VH8">
    <property type="taxonomic scope" value="Bacteria"/>
</dbReference>
<organism evidence="2 3">
    <name type="scientific">Halalkalibacter akibai (strain ATCC 43226 / DSM 21942 / CIP 109018 / JCM 9157 / 1139)</name>
    <name type="common">Bacillus akibai</name>
    <dbReference type="NCBI Taxonomy" id="1236973"/>
    <lineage>
        <taxon>Bacteria</taxon>
        <taxon>Bacillati</taxon>
        <taxon>Bacillota</taxon>
        <taxon>Bacilli</taxon>
        <taxon>Bacillales</taxon>
        <taxon>Bacillaceae</taxon>
        <taxon>Halalkalibacter</taxon>
    </lineage>
</organism>
<dbReference type="EMBL" id="BAUV01000057">
    <property type="protein sequence ID" value="GAE37175.1"/>
    <property type="molecule type" value="Genomic_DNA"/>
</dbReference>
<keyword evidence="1" id="KW-0472">Membrane</keyword>
<evidence type="ECO:0000313" key="3">
    <source>
        <dbReference type="Proteomes" id="UP000018896"/>
    </source>
</evidence>
<name>W4QYF6_HALA3</name>
<proteinExistence type="predicted"/>
<evidence type="ECO:0000256" key="1">
    <source>
        <dbReference type="SAM" id="Phobius"/>
    </source>
</evidence>